<organism evidence="1 2">
    <name type="scientific">Camelus dromedarius</name>
    <name type="common">Dromedary</name>
    <name type="synonym">Arabian camel</name>
    <dbReference type="NCBI Taxonomy" id="9838"/>
    <lineage>
        <taxon>Eukaryota</taxon>
        <taxon>Metazoa</taxon>
        <taxon>Chordata</taxon>
        <taxon>Craniata</taxon>
        <taxon>Vertebrata</taxon>
        <taxon>Euteleostomi</taxon>
        <taxon>Mammalia</taxon>
        <taxon>Eutheria</taxon>
        <taxon>Laurasiatheria</taxon>
        <taxon>Artiodactyla</taxon>
        <taxon>Tylopoda</taxon>
        <taxon>Camelidae</taxon>
        <taxon>Camelus</taxon>
    </lineage>
</organism>
<evidence type="ECO:0000313" key="2">
    <source>
        <dbReference type="Proteomes" id="UP000299084"/>
    </source>
</evidence>
<dbReference type="Proteomes" id="UP000299084">
    <property type="component" value="Unassembled WGS sequence"/>
</dbReference>
<name>A0A5N4CNS9_CAMDR</name>
<reference evidence="1 2" key="1">
    <citation type="journal article" date="2019" name="Mol. Ecol. Resour.">
        <title>Improving Illumina assemblies with Hi-C and long reads: an example with the North African dromedary.</title>
        <authorList>
            <person name="Elbers J.P."/>
            <person name="Rogers M.F."/>
            <person name="Perelman P.L."/>
            <person name="Proskuryakova A.A."/>
            <person name="Serdyukova N.A."/>
            <person name="Johnson W.E."/>
            <person name="Horin P."/>
            <person name="Corander J."/>
            <person name="Murphy D."/>
            <person name="Burger P.A."/>
        </authorList>
    </citation>
    <scope>NUCLEOTIDE SEQUENCE [LARGE SCALE GENOMIC DNA]</scope>
    <source>
        <strain evidence="1">Drom800</strain>
        <tissue evidence="1">Blood</tissue>
    </source>
</reference>
<comment type="caution">
    <text evidence="1">The sequence shown here is derived from an EMBL/GenBank/DDBJ whole genome shotgun (WGS) entry which is preliminary data.</text>
</comment>
<dbReference type="AlphaFoldDB" id="A0A5N4CNS9"/>
<accession>A0A5N4CNS9</accession>
<keyword evidence="2" id="KW-1185">Reference proteome</keyword>
<proteinExistence type="predicted"/>
<evidence type="ECO:0000313" key="1">
    <source>
        <dbReference type="EMBL" id="KAB1260589.1"/>
    </source>
</evidence>
<gene>
    <name evidence="1" type="ORF">Cadr_000024444</name>
</gene>
<sequence>MMLSTCRPCTLANSSGQTCRRPDCSSHRIKHLQPSSPILLHQSIPLYKWEASSCNIWSYPIPNCHTEFHPWTPGGRESTRPCLGGGHCEHSMFWGLVSWRPWAGPAPSGSGLLPGRRVPSFSYPVQLGCVL</sequence>
<dbReference type="EMBL" id="JWIN03000021">
    <property type="protein sequence ID" value="KAB1260589.1"/>
    <property type="molecule type" value="Genomic_DNA"/>
</dbReference>
<protein>
    <submittedName>
        <fullName evidence="1">Uncharacterized protein</fullName>
    </submittedName>
</protein>